<feature type="region of interest" description="Disordered" evidence="3">
    <location>
        <begin position="16"/>
        <end position="51"/>
    </location>
</feature>
<feature type="repeat" description="PPR" evidence="2">
    <location>
        <begin position="310"/>
        <end position="344"/>
    </location>
</feature>
<dbReference type="GO" id="GO:0009451">
    <property type="term" value="P:RNA modification"/>
    <property type="evidence" value="ECO:0007669"/>
    <property type="project" value="InterPro"/>
</dbReference>
<evidence type="ECO:0000313" key="4">
    <source>
        <dbReference type="EMBL" id="KAK1266236.1"/>
    </source>
</evidence>
<dbReference type="AlphaFoldDB" id="A0AAV9APZ0"/>
<feature type="repeat" description="PPR" evidence="2">
    <location>
        <begin position="482"/>
        <end position="516"/>
    </location>
</feature>
<dbReference type="Pfam" id="PF13041">
    <property type="entry name" value="PPR_2"/>
    <property type="match status" value="1"/>
</dbReference>
<keyword evidence="5" id="KW-1185">Reference proteome</keyword>
<dbReference type="NCBIfam" id="TIGR00756">
    <property type="entry name" value="PPR"/>
    <property type="match status" value="8"/>
</dbReference>
<sequence length="642" mass="71374">MHLTFSPLPLTKRAGLSFLRRPTPTSPTNPNLLRRTLAGTPPPDQTPQNYPTKLFDEIPHRNTFAWNQVIAGLMRRGDVKAAKQVFERMPSRDVVTWNSMISGFFKNSRVHEAVSLFHRMPSRTVVTWNLVLSGLLNHVSFEAAERFYEEMPERDVVSQTMMVSALSGLGRIDHARTLFDAMRDRDARAWNAMLVGYANNGRIEVAAALFVKMPARDSCSWNSMIDGLAGNGRLGDAIRLFAEIPRKGLLSFNLITLGLIRNGFVAEAHALFEKIPFKDVVSWTNMMVGYFESGDVAAARELFVLMPCRDETSWNAFIYGLSENDFGEEALRTFARMNWEGPPPDRATFTTALNACSILPSLSFGKQAHAEAIKAGYGDSVSVSNASITMYSRCGSMRSARTAFFACADRDTVTWNAIICGFANHGDGREVLNLFESMRRADCEPNEITFIGVLSACSHAGLVREGRHFFNYMIHECGLKPNSQHYACVVDLLGRFGHLEEAKRIVERMPDDGVEAGASVWGALLGACRIYKDVELGEVSGRKVLEIDPLNAGAYVIMAELYAGRGRRQEAEKVLDLMRERGVKKQPGCSWIEVNNGVHVFLAGDGSHAEIEGVYNMLVCLDVVVMCPLKCYDYKISIDFLG</sequence>
<dbReference type="GO" id="GO:0003723">
    <property type="term" value="F:RNA binding"/>
    <property type="evidence" value="ECO:0007669"/>
    <property type="project" value="InterPro"/>
</dbReference>
<dbReference type="Pfam" id="PF20431">
    <property type="entry name" value="E_motif"/>
    <property type="match status" value="1"/>
</dbReference>
<gene>
    <name evidence="4" type="ORF">QJS04_geneDACA000075</name>
</gene>
<evidence type="ECO:0000256" key="1">
    <source>
        <dbReference type="ARBA" id="ARBA00022737"/>
    </source>
</evidence>
<feature type="repeat" description="PPR" evidence="2">
    <location>
        <begin position="551"/>
        <end position="585"/>
    </location>
</feature>
<evidence type="ECO:0000256" key="3">
    <source>
        <dbReference type="SAM" id="MobiDB-lite"/>
    </source>
</evidence>
<name>A0AAV9APZ0_ACOGR</name>
<dbReference type="PANTHER" id="PTHR47926">
    <property type="entry name" value="PENTATRICOPEPTIDE REPEAT-CONTAINING PROTEIN"/>
    <property type="match status" value="1"/>
</dbReference>
<dbReference type="Pfam" id="PF12854">
    <property type="entry name" value="PPR_1"/>
    <property type="match status" value="1"/>
</dbReference>
<protein>
    <submittedName>
        <fullName evidence="4">Pentatricopeptide repeat-containing protein</fullName>
    </submittedName>
</protein>
<feature type="repeat" description="PPR" evidence="2">
    <location>
        <begin position="217"/>
        <end position="251"/>
    </location>
</feature>
<comment type="caution">
    <text evidence="4">The sequence shown here is derived from an EMBL/GenBank/DDBJ whole genome shotgun (WGS) entry which is preliminary data.</text>
</comment>
<evidence type="ECO:0000313" key="5">
    <source>
        <dbReference type="Proteomes" id="UP001179952"/>
    </source>
</evidence>
<feature type="repeat" description="PPR" evidence="2">
    <location>
        <begin position="411"/>
        <end position="445"/>
    </location>
</feature>
<dbReference type="InterPro" id="IPR002885">
    <property type="entry name" value="PPR_rpt"/>
</dbReference>
<reference evidence="4" key="1">
    <citation type="journal article" date="2023" name="Nat. Commun.">
        <title>Diploid and tetraploid genomes of Acorus and the evolution of monocots.</title>
        <authorList>
            <person name="Ma L."/>
            <person name="Liu K.W."/>
            <person name="Li Z."/>
            <person name="Hsiao Y.Y."/>
            <person name="Qi Y."/>
            <person name="Fu T."/>
            <person name="Tang G.D."/>
            <person name="Zhang D."/>
            <person name="Sun W.H."/>
            <person name="Liu D.K."/>
            <person name="Li Y."/>
            <person name="Chen G.Z."/>
            <person name="Liu X.D."/>
            <person name="Liao X.Y."/>
            <person name="Jiang Y.T."/>
            <person name="Yu X."/>
            <person name="Hao Y."/>
            <person name="Huang J."/>
            <person name="Zhao X.W."/>
            <person name="Ke S."/>
            <person name="Chen Y.Y."/>
            <person name="Wu W.L."/>
            <person name="Hsu J.L."/>
            <person name="Lin Y.F."/>
            <person name="Huang M.D."/>
            <person name="Li C.Y."/>
            <person name="Huang L."/>
            <person name="Wang Z.W."/>
            <person name="Zhao X."/>
            <person name="Zhong W.Y."/>
            <person name="Peng D.H."/>
            <person name="Ahmad S."/>
            <person name="Lan S."/>
            <person name="Zhang J.S."/>
            <person name="Tsai W.C."/>
            <person name="Van de Peer Y."/>
            <person name="Liu Z.J."/>
        </authorList>
    </citation>
    <scope>NUCLEOTIDE SEQUENCE</scope>
    <source>
        <strain evidence="4">SCP</strain>
    </source>
</reference>
<reference evidence="4" key="2">
    <citation type="submission" date="2023-06" db="EMBL/GenBank/DDBJ databases">
        <authorList>
            <person name="Ma L."/>
            <person name="Liu K.-W."/>
            <person name="Li Z."/>
            <person name="Hsiao Y.-Y."/>
            <person name="Qi Y."/>
            <person name="Fu T."/>
            <person name="Tang G."/>
            <person name="Zhang D."/>
            <person name="Sun W.-H."/>
            <person name="Liu D.-K."/>
            <person name="Li Y."/>
            <person name="Chen G.-Z."/>
            <person name="Liu X.-D."/>
            <person name="Liao X.-Y."/>
            <person name="Jiang Y.-T."/>
            <person name="Yu X."/>
            <person name="Hao Y."/>
            <person name="Huang J."/>
            <person name="Zhao X.-W."/>
            <person name="Ke S."/>
            <person name="Chen Y.-Y."/>
            <person name="Wu W.-L."/>
            <person name="Hsu J.-L."/>
            <person name="Lin Y.-F."/>
            <person name="Huang M.-D."/>
            <person name="Li C.-Y."/>
            <person name="Huang L."/>
            <person name="Wang Z.-W."/>
            <person name="Zhao X."/>
            <person name="Zhong W.-Y."/>
            <person name="Peng D.-H."/>
            <person name="Ahmad S."/>
            <person name="Lan S."/>
            <person name="Zhang J.-S."/>
            <person name="Tsai W.-C."/>
            <person name="Van De Peer Y."/>
            <person name="Liu Z.-J."/>
        </authorList>
    </citation>
    <scope>NUCLEOTIDE SEQUENCE</scope>
    <source>
        <strain evidence="4">SCP</strain>
        <tissue evidence="4">Leaves</tissue>
    </source>
</reference>
<dbReference type="Proteomes" id="UP001179952">
    <property type="component" value="Unassembled WGS sequence"/>
</dbReference>
<dbReference type="InterPro" id="IPR011990">
    <property type="entry name" value="TPR-like_helical_dom_sf"/>
</dbReference>
<dbReference type="PROSITE" id="PS51375">
    <property type="entry name" value="PPR"/>
    <property type="match status" value="8"/>
</dbReference>
<dbReference type="EMBL" id="JAUJYN010000007">
    <property type="protein sequence ID" value="KAK1266236.1"/>
    <property type="molecule type" value="Genomic_DNA"/>
</dbReference>
<dbReference type="SUPFAM" id="SSF48452">
    <property type="entry name" value="TPR-like"/>
    <property type="match status" value="1"/>
</dbReference>
<dbReference type="FunFam" id="1.25.40.10:FF:000090">
    <property type="entry name" value="Pentatricopeptide repeat-containing protein, chloroplastic"/>
    <property type="match status" value="1"/>
</dbReference>
<dbReference type="PANTHER" id="PTHR47926:SF347">
    <property type="entry name" value="PENTATRICOPEPTIDE REPEAT-CONTAINING PROTEIN"/>
    <property type="match status" value="1"/>
</dbReference>
<feature type="compositionally biased region" description="Low complexity" evidence="3">
    <location>
        <begin position="19"/>
        <end position="34"/>
    </location>
</feature>
<dbReference type="Gene3D" id="1.25.40.10">
    <property type="entry name" value="Tetratricopeptide repeat domain"/>
    <property type="match status" value="5"/>
</dbReference>
<feature type="repeat" description="PPR" evidence="2">
    <location>
        <begin position="186"/>
        <end position="216"/>
    </location>
</feature>
<organism evidence="4 5">
    <name type="scientific">Acorus gramineus</name>
    <name type="common">Dwarf sweet flag</name>
    <dbReference type="NCBI Taxonomy" id="55184"/>
    <lineage>
        <taxon>Eukaryota</taxon>
        <taxon>Viridiplantae</taxon>
        <taxon>Streptophyta</taxon>
        <taxon>Embryophyta</taxon>
        <taxon>Tracheophyta</taxon>
        <taxon>Spermatophyta</taxon>
        <taxon>Magnoliopsida</taxon>
        <taxon>Liliopsida</taxon>
        <taxon>Acoraceae</taxon>
        <taxon>Acorus</taxon>
    </lineage>
</organism>
<dbReference type="InterPro" id="IPR046960">
    <property type="entry name" value="PPR_At4g14850-like_plant"/>
</dbReference>
<feature type="repeat" description="PPR" evidence="2">
    <location>
        <begin position="62"/>
        <end position="92"/>
    </location>
</feature>
<proteinExistence type="predicted"/>
<evidence type="ECO:0000256" key="2">
    <source>
        <dbReference type="PROSITE-ProRule" id="PRU00708"/>
    </source>
</evidence>
<dbReference type="InterPro" id="IPR046848">
    <property type="entry name" value="E_motif"/>
</dbReference>
<dbReference type="Pfam" id="PF01535">
    <property type="entry name" value="PPR"/>
    <property type="match status" value="7"/>
</dbReference>
<accession>A0AAV9APZ0</accession>
<keyword evidence="1" id="KW-0677">Repeat</keyword>
<feature type="repeat" description="PPR" evidence="2">
    <location>
        <begin position="93"/>
        <end position="127"/>
    </location>
</feature>